<evidence type="ECO:0000256" key="2">
    <source>
        <dbReference type="SAM" id="SignalP"/>
    </source>
</evidence>
<reference evidence="3" key="2">
    <citation type="submission" date="2023-05" db="EMBL/GenBank/DDBJ databases">
        <authorList>
            <consortium name="Lawrence Berkeley National Laboratory"/>
            <person name="Steindorff A."/>
            <person name="Hensen N."/>
            <person name="Bonometti L."/>
            <person name="Westerberg I."/>
            <person name="Brannstrom I.O."/>
            <person name="Guillou S."/>
            <person name="Cros-Aarteil S."/>
            <person name="Calhoun S."/>
            <person name="Haridas S."/>
            <person name="Kuo A."/>
            <person name="Mondo S."/>
            <person name="Pangilinan J."/>
            <person name="Riley R."/>
            <person name="Labutti K."/>
            <person name="Andreopoulos B."/>
            <person name="Lipzen A."/>
            <person name="Chen C."/>
            <person name="Yanf M."/>
            <person name="Daum C."/>
            <person name="Ng V."/>
            <person name="Clum A."/>
            <person name="Ohm R."/>
            <person name="Martin F."/>
            <person name="Silar P."/>
            <person name="Natvig D."/>
            <person name="Lalanne C."/>
            <person name="Gautier V."/>
            <person name="Ament-Velasquez S.L."/>
            <person name="Kruys A."/>
            <person name="Hutchinson M.I."/>
            <person name="Powell A.J."/>
            <person name="Barry K."/>
            <person name="Miller A.N."/>
            <person name="Grigoriev I.V."/>
            <person name="Debuchy R."/>
            <person name="Gladieux P."/>
            <person name="Thoren M.H."/>
            <person name="Johannesson H."/>
        </authorList>
    </citation>
    <scope>NUCLEOTIDE SEQUENCE</scope>
    <source>
        <strain evidence="3">PSN243</strain>
    </source>
</reference>
<dbReference type="Pfam" id="PF17660">
    <property type="entry name" value="BTRD1"/>
    <property type="match status" value="1"/>
</dbReference>
<reference evidence="3" key="1">
    <citation type="journal article" date="2023" name="Mol. Phylogenet. Evol.">
        <title>Genome-scale phylogeny and comparative genomics of the fungal order Sordariales.</title>
        <authorList>
            <person name="Hensen N."/>
            <person name="Bonometti L."/>
            <person name="Westerberg I."/>
            <person name="Brannstrom I.O."/>
            <person name="Guillou S."/>
            <person name="Cros-Aarteil S."/>
            <person name="Calhoun S."/>
            <person name="Haridas S."/>
            <person name="Kuo A."/>
            <person name="Mondo S."/>
            <person name="Pangilinan J."/>
            <person name="Riley R."/>
            <person name="LaButti K."/>
            <person name="Andreopoulos B."/>
            <person name="Lipzen A."/>
            <person name="Chen C."/>
            <person name="Yan M."/>
            <person name="Daum C."/>
            <person name="Ng V."/>
            <person name="Clum A."/>
            <person name="Steindorff A."/>
            <person name="Ohm R.A."/>
            <person name="Martin F."/>
            <person name="Silar P."/>
            <person name="Natvig D.O."/>
            <person name="Lalanne C."/>
            <person name="Gautier V."/>
            <person name="Ament-Velasquez S.L."/>
            <person name="Kruys A."/>
            <person name="Hutchinson M.I."/>
            <person name="Powell A.J."/>
            <person name="Barry K."/>
            <person name="Miller A.N."/>
            <person name="Grigoriev I.V."/>
            <person name="Debuchy R."/>
            <person name="Gladieux P."/>
            <person name="Hiltunen Thoren M."/>
            <person name="Johannesson H."/>
        </authorList>
    </citation>
    <scope>NUCLEOTIDE SEQUENCE</scope>
    <source>
        <strain evidence="3">PSN243</strain>
    </source>
</reference>
<protein>
    <submittedName>
        <fullName evidence="3">Uncharacterized protein</fullName>
    </submittedName>
</protein>
<dbReference type="InterPro" id="IPR049511">
    <property type="entry name" value="PGH-like_rpt"/>
</dbReference>
<proteinExistence type="predicted"/>
<feature type="region of interest" description="Disordered" evidence="1">
    <location>
        <begin position="84"/>
        <end position="128"/>
    </location>
</feature>
<evidence type="ECO:0000313" key="3">
    <source>
        <dbReference type="EMBL" id="KAK4444732.1"/>
    </source>
</evidence>
<name>A0AAV9GA45_9PEZI</name>
<dbReference type="AlphaFoldDB" id="A0AAV9GA45"/>
<sequence>MPSPSKATTVVLSTLLFLTDATSPNRHPYTSSPWLAQWNLSPSQYQTTSTSLLFQSYRPVHIASYPSPSNPNLPFLAVIWENPPPPSPLSPSPASPRANTNPSPTSISPKATAPAKYMLPPSPASQNS</sequence>
<feature type="signal peptide" evidence="2">
    <location>
        <begin position="1"/>
        <end position="21"/>
    </location>
</feature>
<dbReference type="EMBL" id="MU865973">
    <property type="protein sequence ID" value="KAK4444732.1"/>
    <property type="molecule type" value="Genomic_DNA"/>
</dbReference>
<keyword evidence="2" id="KW-0732">Signal</keyword>
<dbReference type="Proteomes" id="UP001321760">
    <property type="component" value="Unassembled WGS sequence"/>
</dbReference>
<gene>
    <name evidence="3" type="ORF">QBC34DRAFT_474176</name>
</gene>
<feature type="compositionally biased region" description="Polar residues" evidence="1">
    <location>
        <begin position="97"/>
        <end position="109"/>
    </location>
</feature>
<evidence type="ECO:0000256" key="1">
    <source>
        <dbReference type="SAM" id="MobiDB-lite"/>
    </source>
</evidence>
<feature type="compositionally biased region" description="Pro residues" evidence="1">
    <location>
        <begin position="84"/>
        <end position="94"/>
    </location>
</feature>
<organism evidence="3 4">
    <name type="scientific">Podospora aff. communis PSN243</name>
    <dbReference type="NCBI Taxonomy" id="3040156"/>
    <lineage>
        <taxon>Eukaryota</taxon>
        <taxon>Fungi</taxon>
        <taxon>Dikarya</taxon>
        <taxon>Ascomycota</taxon>
        <taxon>Pezizomycotina</taxon>
        <taxon>Sordariomycetes</taxon>
        <taxon>Sordariomycetidae</taxon>
        <taxon>Sordariales</taxon>
        <taxon>Podosporaceae</taxon>
        <taxon>Podospora</taxon>
    </lineage>
</organism>
<comment type="caution">
    <text evidence="3">The sequence shown here is derived from an EMBL/GenBank/DDBJ whole genome shotgun (WGS) entry which is preliminary data.</text>
</comment>
<keyword evidence="4" id="KW-1185">Reference proteome</keyword>
<accession>A0AAV9GA45</accession>
<feature type="chain" id="PRO_5043496863" evidence="2">
    <location>
        <begin position="22"/>
        <end position="128"/>
    </location>
</feature>
<evidence type="ECO:0000313" key="4">
    <source>
        <dbReference type="Proteomes" id="UP001321760"/>
    </source>
</evidence>